<name>A0A011V404_RUMAL</name>
<proteinExistence type="predicted"/>
<dbReference type="OrthoDB" id="1820397at2"/>
<accession>A0A011V404</accession>
<protein>
    <submittedName>
        <fullName evidence="1">Uncharacterized protein</fullName>
    </submittedName>
</protein>
<keyword evidence="2" id="KW-1185">Reference proteome</keyword>
<dbReference type="AlphaFoldDB" id="A0A011V404"/>
<organism evidence="1 2">
    <name type="scientific">Ruminococcus albus SY3</name>
    <dbReference type="NCBI Taxonomy" id="1341156"/>
    <lineage>
        <taxon>Bacteria</taxon>
        <taxon>Bacillati</taxon>
        <taxon>Bacillota</taxon>
        <taxon>Clostridia</taxon>
        <taxon>Eubacteriales</taxon>
        <taxon>Oscillospiraceae</taxon>
        <taxon>Ruminococcus</taxon>
    </lineage>
</organism>
<sequence>MFKYSDNDMENFSLHDCRATSLTFGDGTLTFGFEEGFWYTKGTAMLSCDTGKGEVEFHTIYPDMHCNIYVDIFEWRTENEDDCVALRRNLPFEEFVKLMNSGMKIEFLKEYKGYQSYLYECDLFGCGKYGDIEATITISADSITYRWNDKE</sequence>
<evidence type="ECO:0000313" key="1">
    <source>
        <dbReference type="EMBL" id="EXM40202.1"/>
    </source>
</evidence>
<evidence type="ECO:0000313" key="2">
    <source>
        <dbReference type="Proteomes" id="UP000021369"/>
    </source>
</evidence>
<dbReference type="PATRIC" id="fig|1341156.4.peg.1987"/>
<dbReference type="RefSeq" id="WP_037286672.1">
    <property type="nucleotide sequence ID" value="NZ_JEOB01000002.1"/>
</dbReference>
<dbReference type="Proteomes" id="UP000021369">
    <property type="component" value="Unassembled WGS sequence"/>
</dbReference>
<gene>
    <name evidence="1" type="ORF">RASY3_07900</name>
</gene>
<reference evidence="1 2" key="1">
    <citation type="submission" date="2013-06" db="EMBL/GenBank/DDBJ databases">
        <title>Rumen cellulosomics: divergent fiber-degrading strategies revealed by comparative genome-wide analysis of six Ruminococcal strains.</title>
        <authorList>
            <person name="Dassa B."/>
            <person name="Borovok I."/>
            <person name="Lamed R."/>
            <person name="Flint H."/>
            <person name="Yeoman C.J."/>
            <person name="White B."/>
            <person name="Bayer E.A."/>
        </authorList>
    </citation>
    <scope>NUCLEOTIDE SEQUENCE [LARGE SCALE GENOMIC DNA]</scope>
    <source>
        <strain evidence="1 2">SY3</strain>
    </source>
</reference>
<comment type="caution">
    <text evidence="1">The sequence shown here is derived from an EMBL/GenBank/DDBJ whole genome shotgun (WGS) entry which is preliminary data.</text>
</comment>
<dbReference type="EMBL" id="JEOB01000002">
    <property type="protein sequence ID" value="EXM40202.1"/>
    <property type="molecule type" value="Genomic_DNA"/>
</dbReference>